<dbReference type="Proteomes" id="UP001295794">
    <property type="component" value="Unassembled WGS sequence"/>
</dbReference>
<comment type="caution">
    <text evidence="1">The sequence shown here is derived from an EMBL/GenBank/DDBJ whole genome shotgun (WGS) entry which is preliminary data.</text>
</comment>
<evidence type="ECO:0000313" key="1">
    <source>
        <dbReference type="EMBL" id="CAK5281127.1"/>
    </source>
</evidence>
<organism evidence="1 2">
    <name type="scientific">Mycena citricolor</name>
    <dbReference type="NCBI Taxonomy" id="2018698"/>
    <lineage>
        <taxon>Eukaryota</taxon>
        <taxon>Fungi</taxon>
        <taxon>Dikarya</taxon>
        <taxon>Basidiomycota</taxon>
        <taxon>Agaricomycotina</taxon>
        <taxon>Agaricomycetes</taxon>
        <taxon>Agaricomycetidae</taxon>
        <taxon>Agaricales</taxon>
        <taxon>Marasmiineae</taxon>
        <taxon>Mycenaceae</taxon>
        <taxon>Mycena</taxon>
    </lineage>
</organism>
<evidence type="ECO:0000313" key="2">
    <source>
        <dbReference type="Proteomes" id="UP001295794"/>
    </source>
</evidence>
<protein>
    <recommendedName>
        <fullName evidence="3">F-box domain-containing protein</fullName>
    </recommendedName>
</protein>
<dbReference type="AlphaFoldDB" id="A0AAD2K699"/>
<proteinExistence type="predicted"/>
<sequence>MVHSLQSKLVSLPQDVSNFLAINNLRAILSLDPNAGRCMNRLPPELIREIFLLCQPGEPYYSSKTWTGQVLSPLVLSHVCRRWRAIALSYATLWSTVWVYQPSQEHIPMVKTWLERSGQQPLTIHITQTEITDWRQPRYTDEIMWLLIPQLHRWGRLNLYLLSPLQHSLHTLFWAPRKAPLLTHVYVSAQNWVQGLKPTLERGFLSFPSIRSVVLPPSVNLSFVPFAQLTVIDASLGGCFTPDVLLDTLRRCGQLRSLALQLGADRSGGTFVPHHTSLPYLSDLKMTVTAVNLTELFDCLTLPCLDKLMVHYNDAPHVADDARALDRLLIRSKAFLKRLDLADPQHPGIEWHLSWLQMRSMQRLEELYMHIALDDAFVAALTLRPDLPSSLFPGLRTLYLHDAEAGQHLNDLELYRMVVSRIVPLTIVALLVRIAGHHAAPALPFLIERCKNHISLALTLLPCGDPTAKTGRYLPPPMAGGYRVE</sequence>
<name>A0AAD2K699_9AGAR</name>
<dbReference type="EMBL" id="CAVNYO010000444">
    <property type="protein sequence ID" value="CAK5281127.1"/>
    <property type="molecule type" value="Genomic_DNA"/>
</dbReference>
<reference evidence="1" key="1">
    <citation type="submission" date="2023-11" db="EMBL/GenBank/DDBJ databases">
        <authorList>
            <person name="De Vega J J."/>
            <person name="De Vega J J."/>
        </authorList>
    </citation>
    <scope>NUCLEOTIDE SEQUENCE</scope>
</reference>
<accession>A0AAD2K699</accession>
<dbReference type="SUPFAM" id="SSF52047">
    <property type="entry name" value="RNI-like"/>
    <property type="match status" value="1"/>
</dbReference>
<gene>
    <name evidence="1" type="ORF">MYCIT1_LOCUS32021</name>
</gene>
<dbReference type="Gene3D" id="1.20.1280.50">
    <property type="match status" value="1"/>
</dbReference>
<keyword evidence="2" id="KW-1185">Reference proteome</keyword>
<evidence type="ECO:0008006" key="3">
    <source>
        <dbReference type="Google" id="ProtNLM"/>
    </source>
</evidence>